<evidence type="ECO:0000256" key="1">
    <source>
        <dbReference type="ARBA" id="ARBA00022723"/>
    </source>
</evidence>
<dbReference type="PANTHER" id="PTHR11079">
    <property type="entry name" value="CYTOSINE DEAMINASE FAMILY MEMBER"/>
    <property type="match status" value="1"/>
</dbReference>
<dbReference type="CDD" id="cd01285">
    <property type="entry name" value="nucleoside_deaminase"/>
    <property type="match status" value="1"/>
</dbReference>
<dbReference type="AlphaFoldDB" id="A0A4Y3PML0"/>
<dbReference type="GO" id="GO:0008270">
    <property type="term" value="F:zinc ion binding"/>
    <property type="evidence" value="ECO:0007669"/>
    <property type="project" value="InterPro"/>
</dbReference>
<dbReference type="PROSITE" id="PS51747">
    <property type="entry name" value="CYT_DCMP_DEAMINASES_2"/>
    <property type="match status" value="1"/>
</dbReference>
<dbReference type="InterPro" id="IPR016192">
    <property type="entry name" value="APOBEC/CMP_deaminase_Zn-bd"/>
</dbReference>
<dbReference type="Gene3D" id="3.40.140.10">
    <property type="entry name" value="Cytidine Deaminase, domain 2"/>
    <property type="match status" value="1"/>
</dbReference>
<protein>
    <submittedName>
        <fullName evidence="4">tRNA-specific adenosine deaminase</fullName>
    </submittedName>
</protein>
<keyword evidence="5" id="KW-1185">Reference proteome</keyword>
<dbReference type="Proteomes" id="UP000316882">
    <property type="component" value="Unassembled WGS sequence"/>
</dbReference>
<gene>
    <name evidence="4" type="primary">guaD_2</name>
    <name evidence="4" type="ORF">BPA01_42330</name>
</gene>
<dbReference type="GO" id="GO:0006152">
    <property type="term" value="P:purine nucleoside catabolic process"/>
    <property type="evidence" value="ECO:0007669"/>
    <property type="project" value="TreeGrafter"/>
</dbReference>
<dbReference type="GO" id="GO:0047974">
    <property type="term" value="F:guanosine deaminase activity"/>
    <property type="evidence" value="ECO:0007669"/>
    <property type="project" value="TreeGrafter"/>
</dbReference>
<dbReference type="Pfam" id="PF00383">
    <property type="entry name" value="dCMP_cyt_deam_1"/>
    <property type="match status" value="1"/>
</dbReference>
<dbReference type="EMBL" id="BJMH01000025">
    <property type="protein sequence ID" value="GEB34653.1"/>
    <property type="molecule type" value="Genomic_DNA"/>
</dbReference>
<dbReference type="SUPFAM" id="SSF53927">
    <property type="entry name" value="Cytidine deaminase-like"/>
    <property type="match status" value="1"/>
</dbReference>
<dbReference type="PANTHER" id="PTHR11079:SF161">
    <property type="entry name" value="CMP_DCMP-TYPE DEAMINASE DOMAIN-CONTAINING PROTEIN"/>
    <property type="match status" value="1"/>
</dbReference>
<dbReference type="PROSITE" id="PS00903">
    <property type="entry name" value="CYT_DCMP_DEAMINASES_1"/>
    <property type="match status" value="1"/>
</dbReference>
<dbReference type="InterPro" id="IPR016193">
    <property type="entry name" value="Cytidine_deaminase-like"/>
</dbReference>
<organism evidence="4 5">
    <name type="scientific">Brevibacillus parabrevis</name>
    <dbReference type="NCBI Taxonomy" id="54914"/>
    <lineage>
        <taxon>Bacteria</taxon>
        <taxon>Bacillati</taxon>
        <taxon>Bacillota</taxon>
        <taxon>Bacilli</taxon>
        <taxon>Bacillales</taxon>
        <taxon>Paenibacillaceae</taxon>
        <taxon>Brevibacillus</taxon>
    </lineage>
</organism>
<keyword evidence="2" id="KW-0862">Zinc</keyword>
<comment type="caution">
    <text evidence="4">The sequence shown here is derived from an EMBL/GenBank/DDBJ whole genome shotgun (WGS) entry which is preliminary data.</text>
</comment>
<keyword evidence="1" id="KW-0479">Metal-binding</keyword>
<dbReference type="InterPro" id="IPR002125">
    <property type="entry name" value="CMP_dCMP_dom"/>
</dbReference>
<reference evidence="4 5" key="1">
    <citation type="submission" date="2019-06" db="EMBL/GenBank/DDBJ databases">
        <title>Whole genome shotgun sequence of Brevibacillus parabrevis NBRC 12334.</title>
        <authorList>
            <person name="Hosoyama A."/>
            <person name="Uohara A."/>
            <person name="Ohji S."/>
            <person name="Ichikawa N."/>
        </authorList>
    </citation>
    <scope>NUCLEOTIDE SEQUENCE [LARGE SCALE GENOMIC DNA]</scope>
    <source>
        <strain evidence="4 5">NBRC 12334</strain>
    </source>
</reference>
<accession>A0A4Y3PML0</accession>
<feature type="domain" description="CMP/dCMP-type deaminase" evidence="3">
    <location>
        <begin position="1"/>
        <end position="127"/>
    </location>
</feature>
<proteinExistence type="predicted"/>
<evidence type="ECO:0000256" key="2">
    <source>
        <dbReference type="ARBA" id="ARBA00022833"/>
    </source>
</evidence>
<evidence type="ECO:0000259" key="3">
    <source>
        <dbReference type="PROSITE" id="PS51747"/>
    </source>
</evidence>
<evidence type="ECO:0000313" key="5">
    <source>
        <dbReference type="Proteomes" id="UP000316882"/>
    </source>
</evidence>
<evidence type="ECO:0000313" key="4">
    <source>
        <dbReference type="EMBL" id="GEB34653.1"/>
    </source>
</evidence>
<sequence length="154" mass="17278">MIVDYMKLAVEKTIEGMENKIGGPFGAAVVRGDEIIAVCSNRMMADMDPSQHAEMVAIREACKTLGTMNLEGCEIYATCEPCPMCVGAIIWSGIKVVHYCSTSHDAHEHGFSDMHLRDYLTGKDKSVLNMIKVEKREDCDHLFTYFHELNKTQK</sequence>
<name>A0A4Y3PML0_BREPA</name>